<feature type="compositionally biased region" description="Gly residues" evidence="1">
    <location>
        <begin position="56"/>
        <end position="67"/>
    </location>
</feature>
<evidence type="ECO:0000313" key="3">
    <source>
        <dbReference type="Proteomes" id="UP000008065"/>
    </source>
</evidence>
<evidence type="ECO:0000313" key="2">
    <source>
        <dbReference type="EMBL" id="EGO61423.1"/>
    </source>
</evidence>
<feature type="compositionally biased region" description="Polar residues" evidence="1">
    <location>
        <begin position="75"/>
        <end position="88"/>
    </location>
</feature>
<evidence type="ECO:0000256" key="1">
    <source>
        <dbReference type="SAM" id="MobiDB-lite"/>
    </source>
</evidence>
<dbReference type="VEuPathDB" id="FungiDB:NEUTE1DRAFT_107908"/>
<dbReference type="HOGENOM" id="CLU_1982175_0_0_1"/>
<feature type="region of interest" description="Disordered" evidence="1">
    <location>
        <begin position="1"/>
        <end position="30"/>
    </location>
</feature>
<proteinExistence type="predicted"/>
<dbReference type="AlphaFoldDB" id="F8MD78"/>
<dbReference type="GeneID" id="20822364"/>
<keyword evidence="3" id="KW-1185">Reference proteome</keyword>
<dbReference type="EMBL" id="GL891302">
    <property type="protein sequence ID" value="EGO61423.1"/>
    <property type="molecule type" value="Genomic_DNA"/>
</dbReference>
<feature type="region of interest" description="Disordered" evidence="1">
    <location>
        <begin position="52"/>
        <end position="88"/>
    </location>
</feature>
<protein>
    <submittedName>
        <fullName evidence="2">Uncharacterized protein</fullName>
    </submittedName>
</protein>
<sequence>MTRRDPSVIHTSSKAPRYKHSIPSYQPLSSSTQLPGTCFITTLQLQLPLPTITHISGGGGGGGGGGSAVHPSRQKPPSQETARHGTNGQVALSINGRSVEMVVVVVVVAVADVDVNADGEKGINDVPIKFSRGE</sequence>
<dbReference type="KEGG" id="nte:NEUTE1DRAFT107908"/>
<name>F8MD78_NEUT8</name>
<dbReference type="Proteomes" id="UP000008065">
    <property type="component" value="Unassembled WGS sequence"/>
</dbReference>
<reference evidence="3" key="1">
    <citation type="journal article" date="2011" name="Genetics">
        <title>Massive changes in genome architecture accompany the transition to self-fertility in the filamentous fungus Neurospora tetrasperma.</title>
        <authorList>
            <person name="Ellison C.E."/>
            <person name="Stajich J.E."/>
            <person name="Jacobson D.J."/>
            <person name="Natvig D.O."/>
            <person name="Lapidus A."/>
            <person name="Foster B."/>
            <person name="Aerts A."/>
            <person name="Riley R."/>
            <person name="Lindquist E.A."/>
            <person name="Grigoriev I.V."/>
            <person name="Taylor J.W."/>
        </authorList>
    </citation>
    <scope>NUCLEOTIDE SEQUENCE [LARGE SCALE GENOMIC DNA]</scope>
    <source>
        <strain evidence="3">FGSC 2508 / P0657</strain>
    </source>
</reference>
<organism evidence="2 3">
    <name type="scientific">Neurospora tetrasperma (strain FGSC 2508 / ATCC MYA-4615 / P0657)</name>
    <dbReference type="NCBI Taxonomy" id="510951"/>
    <lineage>
        <taxon>Eukaryota</taxon>
        <taxon>Fungi</taxon>
        <taxon>Dikarya</taxon>
        <taxon>Ascomycota</taxon>
        <taxon>Pezizomycotina</taxon>
        <taxon>Sordariomycetes</taxon>
        <taxon>Sordariomycetidae</taxon>
        <taxon>Sordariales</taxon>
        <taxon>Sordariaceae</taxon>
        <taxon>Neurospora</taxon>
    </lineage>
</organism>
<gene>
    <name evidence="2" type="ORF">NEUTE1DRAFT_107908</name>
</gene>
<accession>F8MD78</accession>
<dbReference type="RefSeq" id="XP_009848483.1">
    <property type="nucleotide sequence ID" value="XM_009850181.1"/>
</dbReference>